<feature type="transmembrane region" description="Helical" evidence="1">
    <location>
        <begin position="140"/>
        <end position="166"/>
    </location>
</feature>
<evidence type="ECO:0000256" key="1">
    <source>
        <dbReference type="SAM" id="Phobius"/>
    </source>
</evidence>
<feature type="transmembrane region" description="Helical" evidence="1">
    <location>
        <begin position="26"/>
        <end position="49"/>
    </location>
</feature>
<dbReference type="EMBL" id="AP021936">
    <property type="protein sequence ID" value="BBQ50711.1"/>
    <property type="molecule type" value="Genomic_DNA"/>
</dbReference>
<accession>A0A6S4UR17</accession>
<keyword evidence="1" id="KW-0812">Transmembrane</keyword>
<sequence>MSNRINICDIVFGHFRTLRQTSNNKIGFLELFIFIILPVILSITIVFVPLQNKEIISLLVNLGSIFSALLLSVLVLVFDQEQKLEDRKEIAEEKGKGVDPLFSTKKTLLEELYYNISYSVFCSIVLVSLCLLYSSIKYIYILHGFILKPLIAFILINILLNILMILKRMHTLLVNR</sequence>
<proteinExistence type="predicted"/>
<evidence type="ECO:0000313" key="3">
    <source>
        <dbReference type="Proteomes" id="UP000515758"/>
    </source>
</evidence>
<keyword evidence="1" id="KW-1133">Transmembrane helix</keyword>
<keyword evidence="1" id="KW-0472">Membrane</keyword>
<gene>
    <name evidence="2" type="ORF">WP2W18E11_37090</name>
</gene>
<protein>
    <submittedName>
        <fullName evidence="2">Uncharacterized protein</fullName>
    </submittedName>
</protein>
<evidence type="ECO:0000313" key="2">
    <source>
        <dbReference type="EMBL" id="BBQ50711.1"/>
    </source>
</evidence>
<dbReference type="AlphaFoldDB" id="A0A6S4UR17"/>
<name>A0A6S4UR17_ACIPI</name>
<feature type="transmembrane region" description="Helical" evidence="1">
    <location>
        <begin position="55"/>
        <end position="78"/>
    </location>
</feature>
<dbReference type="RefSeq" id="WP_182917699.1">
    <property type="nucleotide sequence ID" value="NZ_AP021936.1"/>
</dbReference>
<organism evidence="2 3">
    <name type="scientific">Acinetobacter pittii</name>
    <name type="common">Acinetobacter genomosp. 3</name>
    <dbReference type="NCBI Taxonomy" id="48296"/>
    <lineage>
        <taxon>Bacteria</taxon>
        <taxon>Pseudomonadati</taxon>
        <taxon>Pseudomonadota</taxon>
        <taxon>Gammaproteobacteria</taxon>
        <taxon>Moraxellales</taxon>
        <taxon>Moraxellaceae</taxon>
        <taxon>Acinetobacter</taxon>
        <taxon>Acinetobacter calcoaceticus/baumannii complex</taxon>
    </lineage>
</organism>
<feature type="transmembrane region" description="Helical" evidence="1">
    <location>
        <begin position="112"/>
        <end position="134"/>
    </location>
</feature>
<reference evidence="2 3" key="1">
    <citation type="submission" date="2019-12" db="EMBL/GenBank/DDBJ databases">
        <title>complete genome sequences of Acinetobacter pittii str. WP2-W18-ESBL-11 isolated from wastewater treatment plant effluent.</title>
        <authorList>
            <person name="Sekizuka T."/>
            <person name="Itokawa K."/>
            <person name="Yatsu K."/>
            <person name="Inamine Y."/>
            <person name="Kuroda M."/>
        </authorList>
    </citation>
    <scope>NUCLEOTIDE SEQUENCE [LARGE SCALE GENOMIC DNA]</scope>
    <source>
        <strain evidence="2 3">WP2-W18-ESBL-11</strain>
    </source>
</reference>
<dbReference type="Proteomes" id="UP000515758">
    <property type="component" value="Chromosome"/>
</dbReference>